<dbReference type="OrthoDB" id="5651401at2"/>
<dbReference type="GO" id="GO:0016787">
    <property type="term" value="F:hydrolase activity"/>
    <property type="evidence" value="ECO:0007669"/>
    <property type="project" value="InterPro"/>
</dbReference>
<dbReference type="Gene3D" id="3.40.50.300">
    <property type="entry name" value="P-loop containing nucleotide triphosphate hydrolases"/>
    <property type="match status" value="2"/>
</dbReference>
<dbReference type="InterPro" id="IPR027417">
    <property type="entry name" value="P-loop_NTPase"/>
</dbReference>
<reference evidence="5" key="1">
    <citation type="submission" date="2014-09" db="EMBL/GenBank/DDBJ databases">
        <authorList>
            <person name="Gomez-Valero L."/>
        </authorList>
    </citation>
    <scope>NUCLEOTIDE SEQUENCE [LARGE SCALE GENOMIC DNA]</scope>
    <source>
        <strain evidence="5">ATCC700992</strain>
    </source>
</reference>
<accession>A0A098G7C4</accession>
<dbReference type="PROSITE" id="PS51192">
    <property type="entry name" value="HELICASE_ATP_BIND_1"/>
    <property type="match status" value="1"/>
</dbReference>
<dbReference type="InterPro" id="IPR038765">
    <property type="entry name" value="Papain-like_cys_pep_sf"/>
</dbReference>
<dbReference type="STRING" id="1212491.LFA_3014"/>
<evidence type="ECO:0000256" key="1">
    <source>
        <dbReference type="SAM" id="MobiDB-lite"/>
    </source>
</evidence>
<dbReference type="SUPFAM" id="SSF52540">
    <property type="entry name" value="P-loop containing nucleoside triphosphate hydrolases"/>
    <property type="match status" value="1"/>
</dbReference>
<feature type="domain" description="Helicase ATP-binding" evidence="2">
    <location>
        <begin position="1011"/>
        <end position="1189"/>
    </location>
</feature>
<dbReference type="InterPro" id="IPR001650">
    <property type="entry name" value="Helicase_C-like"/>
</dbReference>
<dbReference type="Pfam" id="PF00271">
    <property type="entry name" value="Helicase_C"/>
    <property type="match status" value="1"/>
</dbReference>
<evidence type="ECO:0000259" key="2">
    <source>
        <dbReference type="PROSITE" id="PS51192"/>
    </source>
</evidence>
<feature type="compositionally biased region" description="Basic residues" evidence="1">
    <location>
        <begin position="948"/>
        <end position="963"/>
    </location>
</feature>
<gene>
    <name evidence="4" type="ORF">LFA_3014</name>
</gene>
<organism evidence="4 5">
    <name type="scientific">Legionella fallonii LLAP-10</name>
    <dbReference type="NCBI Taxonomy" id="1212491"/>
    <lineage>
        <taxon>Bacteria</taxon>
        <taxon>Pseudomonadati</taxon>
        <taxon>Pseudomonadota</taxon>
        <taxon>Gammaproteobacteria</taxon>
        <taxon>Legionellales</taxon>
        <taxon>Legionellaceae</taxon>
        <taxon>Legionella</taxon>
    </lineage>
</organism>
<feature type="domain" description="Helicase C-terminal" evidence="3">
    <location>
        <begin position="1226"/>
        <end position="1385"/>
    </location>
</feature>
<dbReference type="SMART" id="SM00487">
    <property type="entry name" value="DEXDc"/>
    <property type="match status" value="1"/>
</dbReference>
<keyword evidence="5" id="KW-1185">Reference proteome</keyword>
<dbReference type="InterPro" id="IPR006935">
    <property type="entry name" value="Helicase/UvrB_N"/>
</dbReference>
<dbReference type="GO" id="GO:0005524">
    <property type="term" value="F:ATP binding"/>
    <property type="evidence" value="ECO:0007669"/>
    <property type="project" value="InterPro"/>
</dbReference>
<feature type="region of interest" description="Disordered" evidence="1">
    <location>
        <begin position="930"/>
        <end position="964"/>
    </location>
</feature>
<sequence length="1775" mass="203984">MPQDSPDTTNILVNTPYQLATSLIQQLNDEECDSLIKELEYLKKKRHNTNRALQLAVKGDWDSLKELICSEDGNSINPNEKLSMDDSPLHDCTLAWLLEFRKKSELLLEIIMKNEGRLSLDFNAQPHNQSIMAGCTLAWLFTYHKNQKLFRSILATCESAIVNLNARPSHLQNPFNGYTVAWNLIYQNEIQLFIKLLMQNTLTRINLNERHEGITLTWLLAVRGHLNLLDYLIEYHCDDIVDLDDKPMYLAHAPTLKEILQILKADALLAKLEQRISSFNESNHTAVSELESAASPSLSASSGPHCSIDPLMENESLDLIDKTAPLPQLLYNIIIEVGLPLDDAHYQFIDERSVNTYTILHFILKNQWHLLEQFIRNENKTNVDLNTQVRAINSQFFGCTLAGLLVYFNQMELFKILLSECSQTIIDLNAPSACPNQTSLAWMLAERGEIATLEYLVEHHHPDIVDLDAKPTNEQPTLKQLLQKVNALALLTKLEQRMAPLHEVNPLAVQESGLTSPQVDVWSPLLNDDPMDTAPTAHPQNPSDKRIFFSRKYHHTVEYRLQEVHYHQEVNQEPPSFSCKHQLISLADTLDMSETKALTLQERLHNSDFLYISSLDYYAPTTKNLAEEAVTFIFAGRKKNAYIPNMQFLGNEQQCILVLTREEFNDLNINKCPDSLGFLVIDQLGTESHDVYTNTGSIQARRLAAFFVSFHWELKECIYLDDNIEWVGINLPLPSHQLNWSEVTHYLRQQREDNHALIAGLPTVANRTFDTDYIALYYCSKLFSMDFQQISTLLKLQNDDDVFILGYPAVYDNQCGEDYFFQVLIDFANFSDEQSSMNLIARPLEQQAAIKRSAHQQNLAQSYIKDYANIEQINIEAFKLSVLNKTHQHWITLTLTQLKEQAQKSREHLEMRQHFEKTRNDLPQVLQYNAETKKRKAENKCDSELQPKRKKKSTSKKKDKLTKKQSTQDWTPFFSGIHLNQLMEGTTLSLETYLTSISHLSFAYQQDALNVIAQTQKHQGVLEIATGSGKTRLQILLINYLVANQVSDRPIHIVTATQQLVEQFYQAFQETLELLENQAHLTMDEVISVKSGSGYVPWRNYHANNTLKQQAKIVIFCEHSYQLLQKELYQTTDSVDSEPSLILLDEFHLYAKMAKKLLRSQATVLGFSATLPKRYTPIYQFSRLDSLQAKITAPMIIDRLPYRLSNANEKREDKISRLIRCHSHPRDGRLLDKTKGIIFVSSIAEADQLADAINQSHPERLAISIHSGLSNYAQLIAQFQKKKLNQPGILIVVGMLQTGYDDKNLSWCIIARNNNENSTTVRQIIGRVLRGNPEDPQKIAYILTDQHLNLRDFGPLKDKEAIVMANKNYFKVNREIIYLDILHAIQKNEEFASYQPLFENNRLADHSLKKHLELVLRATNQDWLNGLFQYDQYLIKNDLLACFAYAAYGSLYDPQNTDNKELYTAMKFEAFLEVLIQFKPQELQSWISKTEKKSCHYWMEKISEQCYMPHYLNILARYKQKLKNVPPQNKTVSQHDEAHSTTYNIGSSSHSLFANPGNTNPGRINPSYEYNDEDIYTILRLRLQNSQVPGLIVLSPAHMSDNHTGNRVIDVLKQYLTGPFAPQPHPNVMQNIIIPINYHHHWVGIRIQLIQGQPPKLTYYNSIKGYDPDADLMDALLNEVNQALSNLNLWASATSIHPFERSLEQHDATSCGALLIENIYCDLEQKNWPQTPNLTQTLRSRHLKLLSEGDPNFYRRFCESQFQNEASFQQVNFGD</sequence>
<dbReference type="InterPro" id="IPR050742">
    <property type="entry name" value="Helicase_Restrict-Modif_Enz"/>
</dbReference>
<dbReference type="Proteomes" id="UP000032430">
    <property type="component" value="Chromosome I"/>
</dbReference>
<dbReference type="InterPro" id="IPR036770">
    <property type="entry name" value="Ankyrin_rpt-contain_sf"/>
</dbReference>
<dbReference type="EMBL" id="LN614827">
    <property type="protein sequence ID" value="CEG58363.1"/>
    <property type="molecule type" value="Genomic_DNA"/>
</dbReference>
<dbReference type="InterPro" id="IPR014001">
    <property type="entry name" value="Helicase_ATP-bd"/>
</dbReference>
<dbReference type="GO" id="GO:0003677">
    <property type="term" value="F:DNA binding"/>
    <property type="evidence" value="ECO:0007669"/>
    <property type="project" value="InterPro"/>
</dbReference>
<dbReference type="Gene3D" id="3.40.395.10">
    <property type="entry name" value="Adenoviral Proteinase, Chain A"/>
    <property type="match status" value="1"/>
</dbReference>
<dbReference type="HOGENOM" id="CLU_234193_0_0_6"/>
<dbReference type="GO" id="GO:0005829">
    <property type="term" value="C:cytosol"/>
    <property type="evidence" value="ECO:0007669"/>
    <property type="project" value="TreeGrafter"/>
</dbReference>
<evidence type="ECO:0000313" key="4">
    <source>
        <dbReference type="EMBL" id="CEG58363.1"/>
    </source>
</evidence>
<dbReference type="KEGG" id="lfa:LFA_3014"/>
<dbReference type="Pfam" id="PF04851">
    <property type="entry name" value="ResIII"/>
    <property type="match status" value="1"/>
</dbReference>
<dbReference type="PANTHER" id="PTHR47396">
    <property type="entry name" value="TYPE I RESTRICTION ENZYME ECOKI R PROTEIN"/>
    <property type="match status" value="1"/>
</dbReference>
<evidence type="ECO:0000259" key="3">
    <source>
        <dbReference type="PROSITE" id="PS51194"/>
    </source>
</evidence>
<feature type="compositionally biased region" description="Basic and acidic residues" evidence="1">
    <location>
        <begin position="938"/>
        <end position="947"/>
    </location>
</feature>
<protein>
    <submittedName>
        <fullName evidence="4">Uncharacterized protein</fullName>
    </submittedName>
</protein>
<dbReference type="SUPFAM" id="SSF54001">
    <property type="entry name" value="Cysteine proteinases"/>
    <property type="match status" value="1"/>
</dbReference>
<name>A0A098G7C4_9GAMM</name>
<dbReference type="PROSITE" id="PS51194">
    <property type="entry name" value="HELICASE_CTER"/>
    <property type="match status" value="1"/>
</dbReference>
<dbReference type="SUPFAM" id="SSF48403">
    <property type="entry name" value="Ankyrin repeat"/>
    <property type="match status" value="1"/>
</dbReference>
<dbReference type="PANTHER" id="PTHR47396:SF1">
    <property type="entry name" value="ATP-DEPENDENT HELICASE IRC3-RELATED"/>
    <property type="match status" value="1"/>
</dbReference>
<dbReference type="RefSeq" id="WP_045096694.1">
    <property type="nucleotide sequence ID" value="NZ_LN614827.1"/>
</dbReference>
<evidence type="ECO:0000313" key="5">
    <source>
        <dbReference type="Proteomes" id="UP000032430"/>
    </source>
</evidence>
<proteinExistence type="predicted"/>